<feature type="non-terminal residue" evidence="2">
    <location>
        <position position="76"/>
    </location>
</feature>
<evidence type="ECO:0000259" key="1">
    <source>
        <dbReference type="PROSITE" id="PS50404"/>
    </source>
</evidence>
<sequence>MKKLYELAGADENRRFSPYCWRARMALAHKGLEVESLPWHFTEKEAISFSGQERVPVLIDAENTISDSWEIAKYLE</sequence>
<dbReference type="Gene3D" id="3.40.30.10">
    <property type="entry name" value="Glutaredoxin"/>
    <property type="match status" value="1"/>
</dbReference>
<keyword evidence="2" id="KW-0808">Transferase</keyword>
<protein>
    <submittedName>
        <fullName evidence="2">Glutathione S-transferase family protein</fullName>
    </submittedName>
</protein>
<dbReference type="Pfam" id="PF13409">
    <property type="entry name" value="GST_N_2"/>
    <property type="match status" value="1"/>
</dbReference>
<reference evidence="2 3" key="1">
    <citation type="submission" date="2018-06" db="EMBL/GenBank/DDBJ databases">
        <title>Combined omics and stable isotope probing to characterize newly discovered Mariana Back-Arc vent microbial communities.</title>
        <authorList>
            <person name="Trembath-Reichert E."/>
            <person name="Huber J.A."/>
        </authorList>
    </citation>
    <scope>NUCLEOTIDE SEQUENCE [LARGE SCALE GENOMIC DNA]</scope>
    <source>
        <strain evidence="2">MAG 58</strain>
    </source>
</reference>
<dbReference type="InterPro" id="IPR036249">
    <property type="entry name" value="Thioredoxin-like_sf"/>
</dbReference>
<dbReference type="InterPro" id="IPR004045">
    <property type="entry name" value="Glutathione_S-Trfase_N"/>
</dbReference>
<dbReference type="SUPFAM" id="SSF52833">
    <property type="entry name" value="Thioredoxin-like"/>
    <property type="match status" value="1"/>
</dbReference>
<feature type="domain" description="GST N-terminal" evidence="1">
    <location>
        <begin position="7"/>
        <end position="76"/>
    </location>
</feature>
<dbReference type="EMBL" id="QNZK01000139">
    <property type="protein sequence ID" value="RTZ85843.1"/>
    <property type="molecule type" value="Genomic_DNA"/>
</dbReference>
<dbReference type="PROSITE" id="PS50404">
    <property type="entry name" value="GST_NTER"/>
    <property type="match status" value="1"/>
</dbReference>
<evidence type="ECO:0000313" key="3">
    <source>
        <dbReference type="Proteomes" id="UP000287917"/>
    </source>
</evidence>
<comment type="caution">
    <text evidence="2">The sequence shown here is derived from an EMBL/GenBank/DDBJ whole genome shotgun (WGS) entry which is preliminary data.</text>
</comment>
<accession>A0A432GQM1</accession>
<evidence type="ECO:0000313" key="2">
    <source>
        <dbReference type="EMBL" id="RTZ85843.1"/>
    </source>
</evidence>
<gene>
    <name evidence="2" type="ORF">DSY96_03940</name>
</gene>
<dbReference type="GO" id="GO:0016740">
    <property type="term" value="F:transferase activity"/>
    <property type="evidence" value="ECO:0007669"/>
    <property type="project" value="UniProtKB-KW"/>
</dbReference>
<dbReference type="Proteomes" id="UP000287917">
    <property type="component" value="Unassembled WGS sequence"/>
</dbReference>
<organism evidence="2 3">
    <name type="scientific">SAR324 cluster bacterium</name>
    <dbReference type="NCBI Taxonomy" id="2024889"/>
    <lineage>
        <taxon>Bacteria</taxon>
        <taxon>Deltaproteobacteria</taxon>
        <taxon>SAR324 cluster</taxon>
    </lineage>
</organism>
<dbReference type="AlphaFoldDB" id="A0A432GQM1"/>
<proteinExistence type="predicted"/>
<name>A0A432GQM1_9DELT</name>